<name>X0Z2W5_9ZZZZ</name>
<feature type="domain" description="Fumarylacetoacetase-like C-terminal" evidence="2">
    <location>
        <begin position="2"/>
        <end position="46"/>
    </location>
</feature>
<evidence type="ECO:0000313" key="3">
    <source>
        <dbReference type="EMBL" id="GAG63615.1"/>
    </source>
</evidence>
<gene>
    <name evidence="3" type="ORF">S01H4_07671</name>
</gene>
<feature type="non-terminal residue" evidence="3">
    <location>
        <position position="1"/>
    </location>
</feature>
<proteinExistence type="predicted"/>
<dbReference type="InterPro" id="IPR036663">
    <property type="entry name" value="Fumarylacetoacetase_C_sf"/>
</dbReference>
<keyword evidence="1" id="KW-0479">Metal-binding</keyword>
<dbReference type="InterPro" id="IPR011234">
    <property type="entry name" value="Fumarylacetoacetase-like_C"/>
</dbReference>
<dbReference type="AlphaFoldDB" id="X0Z2W5"/>
<dbReference type="Pfam" id="PF01557">
    <property type="entry name" value="FAA_hydrolase"/>
    <property type="match status" value="1"/>
</dbReference>
<evidence type="ECO:0000256" key="1">
    <source>
        <dbReference type="ARBA" id="ARBA00022723"/>
    </source>
</evidence>
<dbReference type="GO" id="GO:0003824">
    <property type="term" value="F:catalytic activity"/>
    <property type="evidence" value="ECO:0007669"/>
    <property type="project" value="InterPro"/>
</dbReference>
<sequence>TKIIAVGLNYFEHANEVQMKIPDEPLIFMKPPSTLIAHNDNIIYPTAIILVGTQGGKKVISDKEYTFSVFL</sequence>
<dbReference type="SUPFAM" id="SSF56529">
    <property type="entry name" value="FAH"/>
    <property type="match status" value="1"/>
</dbReference>
<organism evidence="3">
    <name type="scientific">marine sediment metagenome</name>
    <dbReference type="NCBI Taxonomy" id="412755"/>
    <lineage>
        <taxon>unclassified sequences</taxon>
        <taxon>metagenomes</taxon>
        <taxon>ecological metagenomes</taxon>
    </lineage>
</organism>
<dbReference type="GO" id="GO:0046872">
    <property type="term" value="F:metal ion binding"/>
    <property type="evidence" value="ECO:0007669"/>
    <property type="project" value="UniProtKB-KW"/>
</dbReference>
<dbReference type="EMBL" id="BART01002539">
    <property type="protein sequence ID" value="GAG63615.1"/>
    <property type="molecule type" value="Genomic_DNA"/>
</dbReference>
<dbReference type="PANTHER" id="PTHR11820">
    <property type="entry name" value="ACYLPYRUVASE"/>
    <property type="match status" value="1"/>
</dbReference>
<accession>X0Z2W5</accession>
<comment type="caution">
    <text evidence="3">The sequence shown here is derived from an EMBL/GenBank/DDBJ whole genome shotgun (WGS) entry which is preliminary data.</text>
</comment>
<reference evidence="3" key="1">
    <citation type="journal article" date="2014" name="Front. Microbiol.">
        <title>High frequency of phylogenetically diverse reductive dehalogenase-homologous genes in deep subseafloor sedimentary metagenomes.</title>
        <authorList>
            <person name="Kawai M."/>
            <person name="Futagami T."/>
            <person name="Toyoda A."/>
            <person name="Takaki Y."/>
            <person name="Nishi S."/>
            <person name="Hori S."/>
            <person name="Arai W."/>
            <person name="Tsubouchi T."/>
            <person name="Morono Y."/>
            <person name="Uchiyama I."/>
            <person name="Ito T."/>
            <person name="Fujiyama A."/>
            <person name="Inagaki F."/>
            <person name="Takami H."/>
        </authorList>
    </citation>
    <scope>NUCLEOTIDE SEQUENCE</scope>
    <source>
        <strain evidence="3">Expedition CK06-06</strain>
    </source>
</reference>
<evidence type="ECO:0000259" key="2">
    <source>
        <dbReference type="Pfam" id="PF01557"/>
    </source>
</evidence>
<protein>
    <recommendedName>
        <fullName evidence="2">Fumarylacetoacetase-like C-terminal domain-containing protein</fullName>
    </recommendedName>
</protein>
<dbReference type="Gene3D" id="3.90.850.10">
    <property type="entry name" value="Fumarylacetoacetase-like, C-terminal domain"/>
    <property type="match status" value="1"/>
</dbReference>